<dbReference type="Proteomes" id="UP000192761">
    <property type="component" value="Unassembled WGS sequence"/>
</dbReference>
<dbReference type="InterPro" id="IPR001107">
    <property type="entry name" value="Band_7"/>
</dbReference>
<dbReference type="AlphaFoldDB" id="A0A1W1XTH3"/>
<proteinExistence type="predicted"/>
<evidence type="ECO:0000259" key="2">
    <source>
        <dbReference type="Pfam" id="PF01145"/>
    </source>
</evidence>
<reference evidence="3 4" key="1">
    <citation type="submission" date="2017-04" db="EMBL/GenBank/DDBJ databases">
        <authorList>
            <person name="Afonso C.L."/>
            <person name="Miller P.J."/>
            <person name="Scott M.A."/>
            <person name="Spackman E."/>
            <person name="Goraichik I."/>
            <person name="Dimitrov K.M."/>
            <person name="Suarez D.L."/>
            <person name="Swayne D.E."/>
        </authorList>
    </citation>
    <scope>NUCLEOTIDE SEQUENCE [LARGE SCALE GENOMIC DNA]</scope>
    <source>
        <strain evidence="3 4">DSM 23236</strain>
    </source>
</reference>
<organism evidence="3 4">
    <name type="scientific">Andreprevotia lacus DSM 23236</name>
    <dbReference type="NCBI Taxonomy" id="1121001"/>
    <lineage>
        <taxon>Bacteria</taxon>
        <taxon>Pseudomonadati</taxon>
        <taxon>Pseudomonadota</taxon>
        <taxon>Betaproteobacteria</taxon>
        <taxon>Neisseriales</taxon>
        <taxon>Chitinibacteraceae</taxon>
        <taxon>Andreprevotia</taxon>
    </lineage>
</organism>
<dbReference type="PROSITE" id="PS51257">
    <property type="entry name" value="PROKAR_LIPOPROTEIN"/>
    <property type="match status" value="1"/>
</dbReference>
<keyword evidence="1" id="KW-0732">Signal</keyword>
<feature type="chain" id="PRO_5012890432" evidence="1">
    <location>
        <begin position="26"/>
        <end position="317"/>
    </location>
</feature>
<feature type="domain" description="Band 7" evidence="2">
    <location>
        <begin position="126"/>
        <end position="252"/>
    </location>
</feature>
<protein>
    <submittedName>
        <fullName evidence="3">SPFH domain / Band 7 family protein</fullName>
    </submittedName>
</protein>
<accession>A0A1W1XTH3</accession>
<dbReference type="Pfam" id="PF01145">
    <property type="entry name" value="Band_7"/>
    <property type="match status" value="1"/>
</dbReference>
<sequence>MRTRTPLVVATLATLLAGCSHYAKNEIETVEPNETAFLIPLRGDSKQQTQTNSIEYLEKNKIQAKTVEIPHQLVRLCDSTFQAADCLRDVAMYRLIKVSRTPVSREWTKDPGTGSNPADDALHVESVESIGFYMGASVTAHVADENAARFQYYFAGQPLSHIIDDQVRKFILTRLSEKTGAMKLDEIRATRASMFKGIRDETVAHFAAMGVTIDNLGYTDGMSYENKQIQQAIDKQFEASALAETARQQARAAEEFAKAQAATTAMVDLELKKKLVDAQVEMMHKFNGQLPTTLVIGGNSGEGFAGALTGAMLGNRK</sequence>
<gene>
    <name evidence="3" type="ORF">SAMN02745857_02776</name>
</gene>
<dbReference type="EMBL" id="FWXD01000016">
    <property type="protein sequence ID" value="SMC27263.1"/>
    <property type="molecule type" value="Genomic_DNA"/>
</dbReference>
<evidence type="ECO:0000313" key="4">
    <source>
        <dbReference type="Proteomes" id="UP000192761"/>
    </source>
</evidence>
<evidence type="ECO:0000313" key="3">
    <source>
        <dbReference type="EMBL" id="SMC27263.1"/>
    </source>
</evidence>
<name>A0A1W1XTH3_9NEIS</name>
<keyword evidence="4" id="KW-1185">Reference proteome</keyword>
<feature type="signal peptide" evidence="1">
    <location>
        <begin position="1"/>
        <end position="25"/>
    </location>
</feature>
<evidence type="ECO:0000256" key="1">
    <source>
        <dbReference type="SAM" id="SignalP"/>
    </source>
</evidence>